<evidence type="ECO:0000313" key="3">
    <source>
        <dbReference type="Proteomes" id="UP000612055"/>
    </source>
</evidence>
<feature type="region of interest" description="Disordered" evidence="1">
    <location>
        <begin position="473"/>
        <end position="524"/>
    </location>
</feature>
<feature type="compositionally biased region" description="Low complexity" evidence="1">
    <location>
        <begin position="1301"/>
        <end position="1320"/>
    </location>
</feature>
<dbReference type="OrthoDB" id="546765at2759"/>
<keyword evidence="3" id="KW-1185">Reference proteome</keyword>
<feature type="compositionally biased region" description="Low complexity" evidence="1">
    <location>
        <begin position="1093"/>
        <end position="1104"/>
    </location>
</feature>
<dbReference type="InterPro" id="IPR029787">
    <property type="entry name" value="Nucleotide_cyclase"/>
</dbReference>
<feature type="region of interest" description="Disordered" evidence="1">
    <location>
        <begin position="658"/>
        <end position="680"/>
    </location>
</feature>
<dbReference type="PANTHER" id="PTHR43081:SF1">
    <property type="entry name" value="ADENYLATE CYCLASE, TERMINAL-DIFFERENTIATION SPECIFIC"/>
    <property type="match status" value="1"/>
</dbReference>
<reference evidence="2" key="1">
    <citation type="journal article" date="2020" name="bioRxiv">
        <title>Comparative genomics of Chlamydomonas.</title>
        <authorList>
            <person name="Craig R.J."/>
            <person name="Hasan A.R."/>
            <person name="Ness R.W."/>
            <person name="Keightley P.D."/>
        </authorList>
    </citation>
    <scope>NUCLEOTIDE SEQUENCE</scope>
    <source>
        <strain evidence="2">CCAP 11/70</strain>
    </source>
</reference>
<feature type="region of interest" description="Disordered" evidence="1">
    <location>
        <begin position="732"/>
        <end position="817"/>
    </location>
</feature>
<feature type="region of interest" description="Disordered" evidence="1">
    <location>
        <begin position="1264"/>
        <end position="1337"/>
    </location>
</feature>
<proteinExistence type="predicted"/>
<feature type="region of interest" description="Disordered" evidence="1">
    <location>
        <begin position="1225"/>
        <end position="1246"/>
    </location>
</feature>
<dbReference type="Proteomes" id="UP000612055">
    <property type="component" value="Unassembled WGS sequence"/>
</dbReference>
<name>A0A835YK27_9CHLO</name>
<evidence type="ECO:0000256" key="1">
    <source>
        <dbReference type="SAM" id="MobiDB-lite"/>
    </source>
</evidence>
<feature type="region of interest" description="Disordered" evidence="1">
    <location>
        <begin position="1"/>
        <end position="33"/>
    </location>
</feature>
<feature type="compositionally biased region" description="Low complexity" evidence="1">
    <location>
        <begin position="1226"/>
        <end position="1242"/>
    </location>
</feature>
<feature type="compositionally biased region" description="Polar residues" evidence="1">
    <location>
        <begin position="663"/>
        <end position="677"/>
    </location>
</feature>
<feature type="region of interest" description="Disordered" evidence="1">
    <location>
        <begin position="1051"/>
        <end position="1112"/>
    </location>
</feature>
<evidence type="ECO:0000313" key="2">
    <source>
        <dbReference type="EMBL" id="KAG2500015.1"/>
    </source>
</evidence>
<dbReference type="EMBL" id="JAEHOE010000005">
    <property type="protein sequence ID" value="KAG2500015.1"/>
    <property type="molecule type" value="Genomic_DNA"/>
</dbReference>
<organism evidence="2 3">
    <name type="scientific">Edaphochlamys debaryana</name>
    <dbReference type="NCBI Taxonomy" id="47281"/>
    <lineage>
        <taxon>Eukaryota</taxon>
        <taxon>Viridiplantae</taxon>
        <taxon>Chlorophyta</taxon>
        <taxon>core chlorophytes</taxon>
        <taxon>Chlorophyceae</taxon>
        <taxon>CS clade</taxon>
        <taxon>Chlamydomonadales</taxon>
        <taxon>Chlamydomonadales incertae sedis</taxon>
        <taxon>Edaphochlamys</taxon>
    </lineage>
</organism>
<accession>A0A835YK27</accession>
<dbReference type="Gene3D" id="3.30.70.1230">
    <property type="entry name" value="Nucleotide cyclase"/>
    <property type="match status" value="3"/>
</dbReference>
<dbReference type="InterPro" id="IPR050697">
    <property type="entry name" value="Adenylyl/Guanylyl_Cyclase_3/4"/>
</dbReference>
<comment type="caution">
    <text evidence="2">The sequence shown here is derived from an EMBL/GenBank/DDBJ whole genome shotgun (WGS) entry which is preliminary data.</text>
</comment>
<feature type="region of interest" description="Disordered" evidence="1">
    <location>
        <begin position="1437"/>
        <end position="1463"/>
    </location>
</feature>
<protein>
    <submittedName>
        <fullName evidence="2">Uncharacterized protein</fullName>
    </submittedName>
</protein>
<feature type="compositionally biased region" description="Polar residues" evidence="1">
    <location>
        <begin position="340"/>
        <end position="350"/>
    </location>
</feature>
<feature type="region of interest" description="Disordered" evidence="1">
    <location>
        <begin position="335"/>
        <end position="366"/>
    </location>
</feature>
<sequence length="1663" mass="170741">MVSTDSHVQSGPLSGAGGGLDGQRAPEKKRSGAHANAGAALWLPQRFAVTLGEWLARAAVRGASTETGEDAAASRVARTCIFRGLRVRIGVSCGPTTAAEVSHNAASQRTVYSGPSATIAKQVSDAAHGGMITLSGSVVARLGAPRNRAGANEEPQAKMPPYWAVRSGCYELDTGGPTDLYVAWPEQLTQRMALLPPPRCAPKALMPTVYEAPVAEAALAYLLAPHLPTLLAWDEAAARAALATLCDIGCREAVAHGGYLAMAPFPDRPWTAGGMSPSPLASEPPPLIAAFRTALDAARWALSVQDALAMAEWPPTLLAHELCRETVLPLLPTAGAGDTYSHQSNRTLSQVPSRSRPRRVLPLSPSPASQAHRWLRALPGSMRRGLLPAPSLDREASGSLEVQTAQLRSPLPSSLRELRDSRSSLPSWFRSGNLSGSTLEFGRAALPAGIERLPDDGPAPSNAVLPPLSPSVLGRAPSAGPEVLSEGLTGLSSEATSDGGLVSPDLRPRRPSAQGYRAHRTATSDLRRPLQAVPEPAPAILESSPLDLPLGLKAPLEMEQPSELCFGKESCQPEQERTTRVTDTADCSCSGLDMNASGGRTRTVSDARLSLDTDRGGINGALSSDGRGSMWSGGVAGGSLTSAGGSGNMSRVVAAIARRPQAAEQQTPRTPSPSAESSMLCLGESGGVRVVGEPWQLTAEARKPTAAAVLHISAQAAVPAELALAIKAEPPSPRLQAPVDGALGSRQSLKSSPQWPAEWTSQHSARELAPLPPMPMLPDLDSSPVGGSPRDFPGSGPLGSALTIRVPHSPPAPSRGVSLEIRDAGYQPGWDSANLSPSSKPLLVRSPVLGQSLVPRGILGRWAKSPRASCPSPELPSRLEKPLSVRPRSRSSIPHGPSVESSLRLGGDMVLSGEPDAAAVSGDDPVLRAKRSTPCGASEPVLLSSGNGAAPGAGPASRWLWFTRGLRVQAGIDVGRVEFMVQPATGVLVYTGSTAARALKLATRAAPGQVVLSERAQAEVATAQDVLACAQAADDSAVHMGSFKVTRRSATLNVTSPGGPGGGSGTITGTASPRRPSEQGYVPAHAGSLGKSRATAAAAAAPAPETRKEAGLEAPSRSVLVMQPLPKRRKRHGHTAYVCRFGSCYEVDAKVSSPGCASPPLPVPNNSGALPSLRHASISAFAAASACASPAKHEGGWRATAANPMSWSKAAVVAAALMPLVGSHRAPSAPAPVTVGTAAAQPQQPSVTPWARVLRLHAPNGLPGPAPALSFRDHSNSAPLPKVGLSKPQRSLPVPPPPAPVLAGQQGSQGQGLSRGLQRAGSDEQPHSAQGAEEAAKSVAHLGSGDVGGVWRASAAPNLARAAAELRTASAKGFAAGLQAPPNPRPAAGRAVPWSCIAPSQSQPRPELRWRGMLSGGMCSEPLPKIAESLAGHEGLTAGSEAEQAPIPRESPAPPTGTGLAPEAQIASGPAVAVLDEQGRALMWVGDPWDTDEEDLEVEPSVHDLAALPQAMANLQAASARPTSSTAAAPQFLLPLPFAASAAALGRATPRQSSAAEARASASQAREDAAISGSELVVTLATIVPGSMEPGLSPVTSVGDPAKESALPLASLEFWPAAVRGFAAGAAHNTPTVTVADALSPTAMVRGSWSSSRSSACVLSFGD</sequence>
<dbReference type="SUPFAM" id="SSF55073">
    <property type="entry name" value="Nucleotide cyclase"/>
    <property type="match status" value="2"/>
</dbReference>
<feature type="region of interest" description="Disordered" evidence="1">
    <location>
        <begin position="863"/>
        <end position="907"/>
    </location>
</feature>
<gene>
    <name evidence="2" type="ORF">HYH03_002297</name>
</gene>
<feature type="compositionally biased region" description="Polar residues" evidence="1">
    <location>
        <begin position="745"/>
        <end position="763"/>
    </location>
</feature>
<dbReference type="PANTHER" id="PTHR43081">
    <property type="entry name" value="ADENYLATE CYCLASE, TERMINAL-DIFFERENTIATION SPECIFIC-RELATED"/>
    <property type="match status" value="1"/>
</dbReference>